<dbReference type="InterPro" id="IPR001173">
    <property type="entry name" value="Glyco_trans_2-like"/>
</dbReference>
<evidence type="ECO:0000313" key="4">
    <source>
        <dbReference type="Proteomes" id="UP000598633"/>
    </source>
</evidence>
<dbReference type="Proteomes" id="UP000598633">
    <property type="component" value="Unassembled WGS sequence"/>
</dbReference>
<organism evidence="3 4">
    <name type="scientific">Candidatus Sulfomarinibacter kjeldsenii</name>
    <dbReference type="NCBI Taxonomy" id="2885994"/>
    <lineage>
        <taxon>Bacteria</taxon>
        <taxon>Pseudomonadati</taxon>
        <taxon>Acidobacteriota</taxon>
        <taxon>Thermoanaerobaculia</taxon>
        <taxon>Thermoanaerobaculales</taxon>
        <taxon>Candidatus Sulfomarinibacteraceae</taxon>
        <taxon>Candidatus Sulfomarinibacter</taxon>
    </lineage>
</organism>
<dbReference type="Pfam" id="PF00535">
    <property type="entry name" value="Glycos_transf_2"/>
    <property type="match status" value="1"/>
</dbReference>
<accession>A0A8J6Y0S2</accession>
<dbReference type="CDD" id="cd04186">
    <property type="entry name" value="GT_2_like_c"/>
    <property type="match status" value="1"/>
</dbReference>
<dbReference type="Gene3D" id="3.90.550.10">
    <property type="entry name" value="Spore Coat Polysaccharide Biosynthesis Protein SpsA, Chain A"/>
    <property type="match status" value="1"/>
</dbReference>
<comment type="caution">
    <text evidence="3">The sequence shown here is derived from an EMBL/GenBank/DDBJ whole genome shotgun (WGS) entry which is preliminary data.</text>
</comment>
<gene>
    <name evidence="3" type="ORF">IFJ97_05310</name>
</gene>
<sequence length="273" mass="30668">MISVIIVNHDGEAHIGRCLASLDGSGAEVLLVDNASRDNSLSLVQERFPEVKIFSQEENLGFAAANNLAAAKANGEALLLLNADAWLEAGALDLLEEKLNTRPDVGLVAPRLRYPDGRRQFSWAPARGFVGEVLQRARNPFEAQAWAHGTLARWLAQVVGPTWYTAACVLVRAEAFRAVGGFDESFFMYFEDVDLCLRLEAAGWRLAQEPRAVVCHAGGVTGRSEVDDLYRPSQLRYYRLHRPQWERRFVERRMRRRYGDAAVDRWLTVGRGR</sequence>
<evidence type="ECO:0000259" key="1">
    <source>
        <dbReference type="Pfam" id="PF00535"/>
    </source>
</evidence>
<dbReference type="AlphaFoldDB" id="A0A8J6Y0S2"/>
<name>A0A8J6Y0S2_9BACT</name>
<reference evidence="3 4" key="1">
    <citation type="submission" date="2020-08" db="EMBL/GenBank/DDBJ databases">
        <title>Acidobacteriota in marine sediments use diverse sulfur dissimilation pathways.</title>
        <authorList>
            <person name="Wasmund K."/>
        </authorList>
    </citation>
    <scope>NUCLEOTIDE SEQUENCE [LARGE SCALE GENOMIC DNA]</scope>
    <source>
        <strain evidence="3">MAG AM3-A</strain>
    </source>
</reference>
<dbReference type="PANTHER" id="PTHR43179">
    <property type="entry name" value="RHAMNOSYLTRANSFERASE WBBL"/>
    <property type="match status" value="1"/>
</dbReference>
<protein>
    <submittedName>
        <fullName evidence="3">Glycosyltransferase family 2 protein</fullName>
    </submittedName>
</protein>
<dbReference type="Pfam" id="PF13632">
    <property type="entry name" value="Glyco_trans_2_3"/>
    <property type="match status" value="1"/>
</dbReference>
<evidence type="ECO:0000313" key="3">
    <source>
        <dbReference type="EMBL" id="MBD3870761.1"/>
    </source>
</evidence>
<dbReference type="PANTHER" id="PTHR43179:SF7">
    <property type="entry name" value="RHAMNOSYLTRANSFERASE WBBL"/>
    <property type="match status" value="1"/>
</dbReference>
<dbReference type="SUPFAM" id="SSF53448">
    <property type="entry name" value="Nucleotide-diphospho-sugar transferases"/>
    <property type="match status" value="1"/>
</dbReference>
<dbReference type="InterPro" id="IPR029044">
    <property type="entry name" value="Nucleotide-diphossugar_trans"/>
</dbReference>
<evidence type="ECO:0000259" key="2">
    <source>
        <dbReference type="Pfam" id="PF13632"/>
    </source>
</evidence>
<dbReference type="EMBL" id="JACXWA010000086">
    <property type="protein sequence ID" value="MBD3870761.1"/>
    <property type="molecule type" value="Genomic_DNA"/>
</dbReference>
<feature type="domain" description="Glycosyltransferase 2-like" evidence="2">
    <location>
        <begin position="147"/>
        <end position="216"/>
    </location>
</feature>
<feature type="domain" description="Glycosyltransferase 2-like" evidence="1">
    <location>
        <begin position="3"/>
        <end position="129"/>
    </location>
</feature>
<proteinExistence type="predicted"/>